<name>A0A0C2YZZ1_9AGAM</name>
<dbReference type="Proteomes" id="UP000053989">
    <property type="component" value="Unassembled WGS sequence"/>
</dbReference>
<proteinExistence type="predicted"/>
<evidence type="ECO:0000259" key="2">
    <source>
        <dbReference type="Pfam" id="PF22936"/>
    </source>
</evidence>
<dbReference type="AlphaFoldDB" id="A0A0C2YZZ1"/>
<reference evidence="3 4" key="1">
    <citation type="submission" date="2014-04" db="EMBL/GenBank/DDBJ databases">
        <authorList>
            <consortium name="DOE Joint Genome Institute"/>
            <person name="Kuo A."/>
            <person name="Kohler A."/>
            <person name="Nagy L.G."/>
            <person name="Floudas D."/>
            <person name="Copeland A."/>
            <person name="Barry K.W."/>
            <person name="Cichocki N."/>
            <person name="Veneault-Fourrey C."/>
            <person name="LaButti K."/>
            <person name="Lindquist E.A."/>
            <person name="Lipzen A."/>
            <person name="Lundell T."/>
            <person name="Morin E."/>
            <person name="Murat C."/>
            <person name="Sun H."/>
            <person name="Tunlid A."/>
            <person name="Henrissat B."/>
            <person name="Grigoriev I.V."/>
            <person name="Hibbett D.S."/>
            <person name="Martin F."/>
            <person name="Nordberg H.P."/>
            <person name="Cantor M.N."/>
            <person name="Hua S.X."/>
        </authorList>
    </citation>
    <scope>NUCLEOTIDE SEQUENCE [LARGE SCALE GENOMIC DNA]</scope>
    <source>
        <strain evidence="3 4">Foug A</strain>
    </source>
</reference>
<sequence>MAGGTTFESVSTRIAAEAHRQVLEAALLSPPGAEYAHAVSAPTQSGHGGVINPATGLRCTKNNPSGTYCDMPLGDGNTCGAANHDQAHCFKPGGGMAGQQPAHWRPPQGKGRSTSSTPASAGSGSSSATVPTSSSSVALLVASAVPVLPSAWTTRDYDLSCASVVGATDGQPSDEVLACLSAPGHTCLLDSGTSRNLVRDRAYFRAYSVNDSVRVRTANHGYLLTSGSGECIGLLTIGGSKHKVKFSGCLHAPGTMLNLLSVGWMLTKGWECHFRGGPSRCDVSYRTSALGSVPLQNNL</sequence>
<protein>
    <recommendedName>
        <fullName evidence="2">Retrovirus-related Pol polyprotein from transposon TNT 1-94-like beta-barrel domain-containing protein</fullName>
    </recommendedName>
</protein>
<dbReference type="GO" id="GO:0004190">
    <property type="term" value="F:aspartic-type endopeptidase activity"/>
    <property type="evidence" value="ECO:0007669"/>
    <property type="project" value="InterPro"/>
</dbReference>
<dbReference type="OrthoDB" id="2688793at2759"/>
<dbReference type="STRING" id="1036808.A0A0C2YZZ1"/>
<feature type="region of interest" description="Disordered" evidence="1">
    <location>
        <begin position="90"/>
        <end position="129"/>
    </location>
</feature>
<dbReference type="Pfam" id="PF22936">
    <property type="entry name" value="Pol_BBD"/>
    <property type="match status" value="1"/>
</dbReference>
<dbReference type="EMBL" id="KN822141">
    <property type="protein sequence ID" value="KIM55118.1"/>
    <property type="molecule type" value="Genomic_DNA"/>
</dbReference>
<reference evidence="4" key="2">
    <citation type="submission" date="2015-01" db="EMBL/GenBank/DDBJ databases">
        <title>Evolutionary Origins and Diversification of the Mycorrhizal Mutualists.</title>
        <authorList>
            <consortium name="DOE Joint Genome Institute"/>
            <consortium name="Mycorrhizal Genomics Consortium"/>
            <person name="Kohler A."/>
            <person name="Kuo A."/>
            <person name="Nagy L.G."/>
            <person name="Floudas D."/>
            <person name="Copeland A."/>
            <person name="Barry K.W."/>
            <person name="Cichocki N."/>
            <person name="Veneault-Fourrey C."/>
            <person name="LaButti K."/>
            <person name="Lindquist E.A."/>
            <person name="Lipzen A."/>
            <person name="Lundell T."/>
            <person name="Morin E."/>
            <person name="Murat C."/>
            <person name="Riley R."/>
            <person name="Ohm R."/>
            <person name="Sun H."/>
            <person name="Tunlid A."/>
            <person name="Henrissat B."/>
            <person name="Grigoriev I.V."/>
            <person name="Hibbett D.S."/>
            <person name="Martin F."/>
        </authorList>
    </citation>
    <scope>NUCLEOTIDE SEQUENCE [LARGE SCALE GENOMIC DNA]</scope>
    <source>
        <strain evidence="4">Foug A</strain>
    </source>
</reference>
<dbReference type="GO" id="GO:0006508">
    <property type="term" value="P:proteolysis"/>
    <property type="evidence" value="ECO:0007669"/>
    <property type="project" value="InterPro"/>
</dbReference>
<gene>
    <name evidence="3" type="ORF">SCLCIDRAFT_135381</name>
</gene>
<evidence type="ECO:0000256" key="1">
    <source>
        <dbReference type="SAM" id="MobiDB-lite"/>
    </source>
</evidence>
<evidence type="ECO:0000313" key="3">
    <source>
        <dbReference type="EMBL" id="KIM55118.1"/>
    </source>
</evidence>
<dbReference type="HOGENOM" id="CLU_048314_0_0_1"/>
<keyword evidence="4" id="KW-1185">Reference proteome</keyword>
<organism evidence="3 4">
    <name type="scientific">Scleroderma citrinum Foug A</name>
    <dbReference type="NCBI Taxonomy" id="1036808"/>
    <lineage>
        <taxon>Eukaryota</taxon>
        <taxon>Fungi</taxon>
        <taxon>Dikarya</taxon>
        <taxon>Basidiomycota</taxon>
        <taxon>Agaricomycotina</taxon>
        <taxon>Agaricomycetes</taxon>
        <taxon>Agaricomycetidae</taxon>
        <taxon>Boletales</taxon>
        <taxon>Sclerodermatineae</taxon>
        <taxon>Sclerodermataceae</taxon>
        <taxon>Scleroderma</taxon>
    </lineage>
</organism>
<dbReference type="InParanoid" id="A0A0C2YZZ1"/>
<feature type="non-terminal residue" evidence="3">
    <location>
        <position position="299"/>
    </location>
</feature>
<dbReference type="InterPro" id="IPR054722">
    <property type="entry name" value="PolX-like_BBD"/>
</dbReference>
<feature type="compositionally biased region" description="Low complexity" evidence="1">
    <location>
        <begin position="113"/>
        <end position="129"/>
    </location>
</feature>
<dbReference type="PROSITE" id="PS00141">
    <property type="entry name" value="ASP_PROTEASE"/>
    <property type="match status" value="1"/>
</dbReference>
<evidence type="ECO:0000313" key="4">
    <source>
        <dbReference type="Proteomes" id="UP000053989"/>
    </source>
</evidence>
<accession>A0A0C2YZZ1</accession>
<feature type="domain" description="Retrovirus-related Pol polyprotein from transposon TNT 1-94-like beta-barrel" evidence="2">
    <location>
        <begin position="188"/>
        <end position="269"/>
    </location>
</feature>
<dbReference type="InterPro" id="IPR001969">
    <property type="entry name" value="Aspartic_peptidase_AS"/>
</dbReference>